<keyword evidence="3" id="KW-0472">Membrane</keyword>
<feature type="compositionally biased region" description="Acidic residues" evidence="2">
    <location>
        <begin position="9"/>
        <end position="29"/>
    </location>
</feature>
<gene>
    <name evidence="4" type="ORF">M0813_17220</name>
</gene>
<dbReference type="EMBL" id="JAOAOG010000104">
    <property type="protein sequence ID" value="KAJ6248842.1"/>
    <property type="molecule type" value="Genomic_DNA"/>
</dbReference>
<sequence>MGTKTGTETETETENIGETTTETEIETETETDRETKEKKEIPKKDNNKQADQGKSNSEEPIRQQGGQKKTLQQKKNVLKKRLFTINKDDDGDDENTIDRRKSLAVTNPSTRNKMSLKAHERTKNRKSQEKGKSNLKKNQNKKSFSLSRRRTLMTDYGSFNKKKKNGLAGGQSGTNKKKLLATKKKNGSKISYSEKYSLENKLKAKIQDLKKNIKMKDQEIKEINTSIQQNTKTTADPYLIKTKTKTVPKTNKNNKPIHKNTKTNKYPKNEKIRKGRKTLFKRNVQNLRNKTIANKNSRSNLENEISQLERQLKGQKETNEKYNKMFENEQKINSQLKNLLVTEKKKTEESNQNLSKMFEINTKLNNLLKDNAFKKPEHEKLEKKNDLIIKKLKQKLHQLQKDNKLIKQENTKYQIQIQNIKSEKKFRLKKFQPFTKYSTDYPPRQGFLISQSGQWLIKIAKFIVLVENFSSKLLWLENLSLQGPNYSYQKQGSEFQVNTYTDNSQYAPAISSIGKNGKKFVVTWNSDESDESRNDIFAQVYWSSNGSKAGSEFQVNDYSFLNQAYPTVASIEIEDERFVIAWDSFRDDTTRYGIFAQIYDSHHGTRIGEEFQVNTNNNSLHRYPAASSIGQNGESFVITWWSCDQEFSYATECGIFFQMYNSTNLFVIGDEMQAHTYGEEDTAKHPAISSLGQKGERFVIAWETEAIPDGSKYEISAQLFDSYHGSKIGQEFYINSFIPGEQSDPAILSIGKNNEKFIVAWQSYGQDSSYYGIFAHFFDSSNGLKIDKVFQVNTNFYYSQKRPSIASLGQNKDRFVITWDSIAQDGSSTGVYAQVYYSSNGSTIGKEFQVNTHTESSQRCSAVSSFGKNKDKFVVTWQSLNQDGSVWGVFGQIFENTTTSESDDDNNEDDFEIYHINSSYTLFSLKQALISLIFLFIVLYFGYF</sequence>
<evidence type="ECO:0000256" key="2">
    <source>
        <dbReference type="SAM" id="MobiDB-lite"/>
    </source>
</evidence>
<keyword evidence="5" id="KW-1185">Reference proteome</keyword>
<proteinExistence type="predicted"/>
<name>A0ABQ8YW56_9EUKA</name>
<evidence type="ECO:0000313" key="5">
    <source>
        <dbReference type="Proteomes" id="UP001150062"/>
    </source>
</evidence>
<organism evidence="4 5">
    <name type="scientific">Anaeramoeba flamelloides</name>
    <dbReference type="NCBI Taxonomy" id="1746091"/>
    <lineage>
        <taxon>Eukaryota</taxon>
        <taxon>Metamonada</taxon>
        <taxon>Anaeramoebidae</taxon>
        <taxon>Anaeramoeba</taxon>
    </lineage>
</organism>
<reference evidence="4" key="1">
    <citation type="submission" date="2022-08" db="EMBL/GenBank/DDBJ databases">
        <title>Novel sulfate-reducing endosymbionts in the free-living metamonad Anaeramoeba.</title>
        <authorList>
            <person name="Jerlstrom-Hultqvist J."/>
            <person name="Cepicka I."/>
            <person name="Gallot-Lavallee L."/>
            <person name="Salas-Leiva D."/>
            <person name="Curtis B.A."/>
            <person name="Zahonova K."/>
            <person name="Pipaliya S."/>
            <person name="Dacks J."/>
            <person name="Roger A.J."/>
        </authorList>
    </citation>
    <scope>NUCLEOTIDE SEQUENCE</scope>
    <source>
        <strain evidence="4">Schooner1</strain>
    </source>
</reference>
<keyword evidence="3" id="KW-0812">Transmembrane</keyword>
<evidence type="ECO:0000256" key="1">
    <source>
        <dbReference type="SAM" id="Coils"/>
    </source>
</evidence>
<feature type="compositionally biased region" description="Basic and acidic residues" evidence="2">
    <location>
        <begin position="117"/>
        <end position="132"/>
    </location>
</feature>
<keyword evidence="3" id="KW-1133">Transmembrane helix</keyword>
<comment type="caution">
    <text evidence="4">The sequence shown here is derived from an EMBL/GenBank/DDBJ whole genome shotgun (WGS) entry which is preliminary data.</text>
</comment>
<feature type="compositionally biased region" description="Basic residues" evidence="2">
    <location>
        <begin position="175"/>
        <end position="187"/>
    </location>
</feature>
<feature type="transmembrane region" description="Helical" evidence="3">
    <location>
        <begin position="920"/>
        <end position="943"/>
    </location>
</feature>
<evidence type="ECO:0000313" key="4">
    <source>
        <dbReference type="EMBL" id="KAJ6248842.1"/>
    </source>
</evidence>
<keyword evidence="1" id="KW-0175">Coiled coil</keyword>
<feature type="coiled-coil region" evidence="1">
    <location>
        <begin position="199"/>
        <end position="226"/>
    </location>
</feature>
<feature type="coiled-coil region" evidence="1">
    <location>
        <begin position="389"/>
        <end position="423"/>
    </location>
</feature>
<feature type="compositionally biased region" description="Low complexity" evidence="2">
    <location>
        <begin position="63"/>
        <end position="75"/>
    </location>
</feature>
<feature type="compositionally biased region" description="Basic and acidic residues" evidence="2">
    <location>
        <begin position="30"/>
        <end position="48"/>
    </location>
</feature>
<evidence type="ECO:0000256" key="3">
    <source>
        <dbReference type="SAM" id="Phobius"/>
    </source>
</evidence>
<dbReference type="Proteomes" id="UP001150062">
    <property type="component" value="Unassembled WGS sequence"/>
</dbReference>
<feature type="region of interest" description="Disordered" evidence="2">
    <location>
        <begin position="1"/>
        <end position="187"/>
    </location>
</feature>
<feature type="coiled-coil region" evidence="1">
    <location>
        <begin position="291"/>
        <end position="325"/>
    </location>
</feature>
<accession>A0ABQ8YW56</accession>
<protein>
    <submittedName>
        <fullName evidence="4">Uncharacterized protein</fullName>
    </submittedName>
</protein>
<feature type="compositionally biased region" description="Polar residues" evidence="2">
    <location>
        <begin position="104"/>
        <end position="113"/>
    </location>
</feature>